<keyword evidence="2" id="KW-1185">Reference proteome</keyword>
<dbReference type="InterPro" id="IPR021443">
    <property type="entry name" value="DUF3093"/>
</dbReference>
<protein>
    <recommendedName>
        <fullName evidence="3">DUF3093 domain-containing protein</fullName>
    </recommendedName>
</protein>
<dbReference type="Proteomes" id="UP000271573">
    <property type="component" value="Chromosome"/>
</dbReference>
<evidence type="ECO:0008006" key="3">
    <source>
        <dbReference type="Google" id="ProtNLM"/>
    </source>
</evidence>
<organism evidence="1 2">
    <name type="scientific">Nocardioides baekrokdamisoli</name>
    <dbReference type="NCBI Taxonomy" id="1804624"/>
    <lineage>
        <taxon>Bacteria</taxon>
        <taxon>Bacillati</taxon>
        <taxon>Actinomycetota</taxon>
        <taxon>Actinomycetes</taxon>
        <taxon>Propionibacteriales</taxon>
        <taxon>Nocardioidaceae</taxon>
        <taxon>Nocardioides</taxon>
    </lineage>
</organism>
<dbReference type="KEGG" id="nbe:Back2_02520"/>
<accession>A0A3G9IIT9</accession>
<reference evidence="1 2" key="1">
    <citation type="submission" date="2018-11" db="EMBL/GenBank/DDBJ databases">
        <title>Complete genome sequence of Nocardioides baekrokdamisoli strain KCTC 39748.</title>
        <authorList>
            <person name="Kang S.W."/>
            <person name="Lee K.C."/>
            <person name="Kim K.K."/>
            <person name="Kim J.S."/>
            <person name="Kim D.S."/>
            <person name="Ko S.H."/>
            <person name="Yang S.H."/>
            <person name="Shin Y.K."/>
            <person name="Lee J.S."/>
        </authorList>
    </citation>
    <scope>NUCLEOTIDE SEQUENCE [LARGE SCALE GENOMIC DNA]</scope>
    <source>
        <strain evidence="1 2">KCTC 39748</strain>
    </source>
</reference>
<dbReference type="EMBL" id="AP019307">
    <property type="protein sequence ID" value="BBH15965.1"/>
    <property type="molecule type" value="Genomic_DNA"/>
</dbReference>
<sequence length="131" mass="14323">MFIATVFIAVFLWVPGVLAWTIIGTIVLLFALAMQSYGSAAIEVRDGWLYAGKAKIQTTYLGSAQSLTAEEAWQIAGPKADARAYLLLRPYLRRAVKVELNDPADRTPYWLLASRHPDALAAALAAEIISD</sequence>
<dbReference type="Pfam" id="PF11292">
    <property type="entry name" value="DUF3093"/>
    <property type="match status" value="1"/>
</dbReference>
<name>A0A3G9IIT9_9ACTN</name>
<evidence type="ECO:0000313" key="1">
    <source>
        <dbReference type="EMBL" id="BBH15965.1"/>
    </source>
</evidence>
<proteinExistence type="predicted"/>
<gene>
    <name evidence="1" type="ORF">Back2_02520</name>
</gene>
<evidence type="ECO:0000313" key="2">
    <source>
        <dbReference type="Proteomes" id="UP000271573"/>
    </source>
</evidence>
<dbReference type="AlphaFoldDB" id="A0A3G9IIT9"/>